<dbReference type="PANTHER" id="PTHR24421">
    <property type="entry name" value="NITRATE/NITRITE SENSOR PROTEIN NARX-RELATED"/>
    <property type="match status" value="1"/>
</dbReference>
<dbReference type="InterPro" id="IPR003594">
    <property type="entry name" value="HATPase_dom"/>
</dbReference>
<evidence type="ECO:0000256" key="7">
    <source>
        <dbReference type="ARBA" id="ARBA00023012"/>
    </source>
</evidence>
<dbReference type="Gene3D" id="3.30.565.10">
    <property type="entry name" value="Histidine kinase-like ATPase, C-terminal domain"/>
    <property type="match status" value="1"/>
</dbReference>
<dbReference type="GO" id="GO:0016020">
    <property type="term" value="C:membrane"/>
    <property type="evidence" value="ECO:0007669"/>
    <property type="project" value="UniProtKB-SubCell"/>
</dbReference>
<evidence type="ECO:0000313" key="9">
    <source>
        <dbReference type="Proteomes" id="UP000199467"/>
    </source>
</evidence>
<dbReference type="AlphaFoldDB" id="A0A1G6V5H4"/>
<evidence type="ECO:0000256" key="6">
    <source>
        <dbReference type="ARBA" id="ARBA00022777"/>
    </source>
</evidence>
<dbReference type="Gene3D" id="6.10.340.10">
    <property type="match status" value="1"/>
</dbReference>
<dbReference type="GO" id="GO:0000155">
    <property type="term" value="F:phosphorelay sensor kinase activity"/>
    <property type="evidence" value="ECO:0007669"/>
    <property type="project" value="InterPro"/>
</dbReference>
<keyword evidence="5" id="KW-0808">Transferase</keyword>
<keyword evidence="6 8" id="KW-0418">Kinase</keyword>
<comment type="catalytic activity">
    <reaction evidence="1">
        <text>ATP + protein L-histidine = ADP + protein N-phospho-L-histidine.</text>
        <dbReference type="EC" id="2.7.13.3"/>
    </reaction>
</comment>
<dbReference type="GO" id="GO:0046983">
    <property type="term" value="F:protein dimerization activity"/>
    <property type="evidence" value="ECO:0007669"/>
    <property type="project" value="InterPro"/>
</dbReference>
<dbReference type="EC" id="2.7.13.3" evidence="3"/>
<evidence type="ECO:0000313" key="8">
    <source>
        <dbReference type="EMBL" id="SDD48145.1"/>
    </source>
</evidence>
<dbReference type="Proteomes" id="UP000199467">
    <property type="component" value="Unassembled WGS sequence"/>
</dbReference>
<dbReference type="InterPro" id="IPR005467">
    <property type="entry name" value="His_kinase_dom"/>
</dbReference>
<keyword evidence="4" id="KW-0597">Phosphoprotein</keyword>
<dbReference type="EMBL" id="FMZQ01000017">
    <property type="protein sequence ID" value="SDD48145.1"/>
    <property type="molecule type" value="Genomic_DNA"/>
</dbReference>
<accession>A0A1G6V5H4</accession>
<dbReference type="SUPFAM" id="SSF55874">
    <property type="entry name" value="ATPase domain of HSP90 chaperone/DNA topoisomerase II/histidine kinase"/>
    <property type="match status" value="1"/>
</dbReference>
<dbReference type="CDD" id="cd06225">
    <property type="entry name" value="HAMP"/>
    <property type="match status" value="1"/>
</dbReference>
<dbReference type="Pfam" id="PF07730">
    <property type="entry name" value="HisKA_3"/>
    <property type="match status" value="1"/>
</dbReference>
<dbReference type="SMART" id="SM00304">
    <property type="entry name" value="HAMP"/>
    <property type="match status" value="1"/>
</dbReference>
<dbReference type="PROSITE" id="PS50885">
    <property type="entry name" value="HAMP"/>
    <property type="match status" value="1"/>
</dbReference>
<dbReference type="InterPro" id="IPR003660">
    <property type="entry name" value="HAMP_dom"/>
</dbReference>
<evidence type="ECO:0000256" key="2">
    <source>
        <dbReference type="ARBA" id="ARBA00004370"/>
    </source>
</evidence>
<dbReference type="PANTHER" id="PTHR24421:SF58">
    <property type="entry name" value="SIGNAL TRANSDUCTION HISTIDINE-PROTEIN KINASE_PHOSPHATASE UHPB"/>
    <property type="match status" value="1"/>
</dbReference>
<proteinExistence type="predicted"/>
<dbReference type="Gene3D" id="1.20.5.1930">
    <property type="match status" value="1"/>
</dbReference>
<gene>
    <name evidence="8" type="ORF">SAMN05216576_11763</name>
</gene>
<evidence type="ECO:0000256" key="1">
    <source>
        <dbReference type="ARBA" id="ARBA00000085"/>
    </source>
</evidence>
<keyword evidence="9" id="KW-1185">Reference proteome</keyword>
<dbReference type="PROSITE" id="PS50109">
    <property type="entry name" value="HIS_KIN"/>
    <property type="match status" value="1"/>
</dbReference>
<dbReference type="InterPro" id="IPR036890">
    <property type="entry name" value="HATPase_C_sf"/>
</dbReference>
<name>A0A1G6V5H4_9GAMM</name>
<sequence>MTALGRINLGVSLLFGLVTLAGLALLLRQASHDVQRELQAAEAVVEYLGEVARSNPGSLRPELTENLRHIRVSWLRPGEEPEQQTESTIEHWIAERLLGSASLVADAWPLEDGRELRIALDPYDEIEEIYDSLLQLLLLSAFALILSLLTIRFAVQRARRVLDELLAGLRDVGAGHFDTRLHDHGLAEAKHLAAHFNEMATTLQQVQADNAELTQALLELQERERTRLGQTLHDDLGQYLSGIRAQACLLKVIADRPQQVQDTARLLDDNCERLQQGFRSLIRDLYPVVLERLELGPALQQLAADWQQAQGIRCRLQLSEQLPSLPLASKAHLYRLVQEALTNVARHADASEVRIRLQRRGHGLRLLVRDNGQGTALPLRPGIGLRSMRERSRSLGGELRLHSRPQAGWALCLNIPLEATS</sequence>
<evidence type="ECO:0000256" key="4">
    <source>
        <dbReference type="ARBA" id="ARBA00022553"/>
    </source>
</evidence>
<comment type="subcellular location">
    <subcellularLocation>
        <location evidence="2">Membrane</location>
    </subcellularLocation>
</comment>
<keyword evidence="7" id="KW-0902">Two-component regulatory system</keyword>
<dbReference type="InterPro" id="IPR050482">
    <property type="entry name" value="Sensor_HK_TwoCompSys"/>
</dbReference>
<reference evidence="9" key="1">
    <citation type="submission" date="2016-10" db="EMBL/GenBank/DDBJ databases">
        <authorList>
            <person name="Varghese N."/>
            <person name="Submissions S."/>
        </authorList>
    </citation>
    <scope>NUCLEOTIDE SEQUENCE [LARGE SCALE GENOMIC DNA]</scope>
    <source>
        <strain evidence="9">DSM 26382</strain>
    </source>
</reference>
<organism evidence="8 9">
    <name type="scientific">Ectopseudomonas chengduensis</name>
    <dbReference type="NCBI Taxonomy" id="489632"/>
    <lineage>
        <taxon>Bacteria</taxon>
        <taxon>Pseudomonadati</taxon>
        <taxon>Pseudomonadota</taxon>
        <taxon>Gammaproteobacteria</taxon>
        <taxon>Pseudomonadales</taxon>
        <taxon>Pseudomonadaceae</taxon>
        <taxon>Ectopseudomonas</taxon>
    </lineage>
</organism>
<evidence type="ECO:0000256" key="3">
    <source>
        <dbReference type="ARBA" id="ARBA00012438"/>
    </source>
</evidence>
<dbReference type="Pfam" id="PF02518">
    <property type="entry name" value="HATPase_c"/>
    <property type="match status" value="1"/>
</dbReference>
<dbReference type="InterPro" id="IPR011712">
    <property type="entry name" value="Sig_transdc_His_kin_sub3_dim/P"/>
</dbReference>
<protein>
    <recommendedName>
        <fullName evidence="3">histidine kinase</fullName>
        <ecNumber evidence="3">2.7.13.3</ecNumber>
    </recommendedName>
</protein>
<dbReference type="CDD" id="cd16917">
    <property type="entry name" value="HATPase_UhpB-NarQ-NarX-like"/>
    <property type="match status" value="1"/>
</dbReference>
<dbReference type="SMART" id="SM00387">
    <property type="entry name" value="HATPase_c"/>
    <property type="match status" value="1"/>
</dbReference>
<evidence type="ECO:0000256" key="5">
    <source>
        <dbReference type="ARBA" id="ARBA00022679"/>
    </source>
</evidence>
<dbReference type="RefSeq" id="WP_055986260.1">
    <property type="nucleotide sequence ID" value="NZ_FMZQ01000017.1"/>
</dbReference>